<name>A0A1W1CXH8_9ZZZZ</name>
<protein>
    <recommendedName>
        <fullName evidence="2">HMA domain-containing protein</fullName>
    </recommendedName>
</protein>
<gene>
    <name evidence="1" type="ORF">MNB_SM-5-1251</name>
</gene>
<reference evidence="1" key="1">
    <citation type="submission" date="2016-10" db="EMBL/GenBank/DDBJ databases">
        <authorList>
            <person name="de Groot N.N."/>
        </authorList>
    </citation>
    <scope>NUCLEOTIDE SEQUENCE</scope>
</reference>
<dbReference type="EMBL" id="FPHH01000144">
    <property type="protein sequence ID" value="SFV70433.1"/>
    <property type="molecule type" value="Genomic_DNA"/>
</dbReference>
<dbReference type="AlphaFoldDB" id="A0A1W1CXH8"/>
<evidence type="ECO:0008006" key="2">
    <source>
        <dbReference type="Google" id="ProtNLM"/>
    </source>
</evidence>
<evidence type="ECO:0000313" key="1">
    <source>
        <dbReference type="EMBL" id="SFV70433.1"/>
    </source>
</evidence>
<sequence>MEKKVSKTDKGVKINFLGEVQKENIVTMVQNCSTGKCECMSDATKAKIKDMKVHGEDGDVNLALEGDISVDEINEALAKSKVINK</sequence>
<proteinExistence type="predicted"/>
<accession>A0A1W1CXH8</accession>
<organism evidence="1">
    <name type="scientific">hydrothermal vent metagenome</name>
    <dbReference type="NCBI Taxonomy" id="652676"/>
    <lineage>
        <taxon>unclassified sequences</taxon>
        <taxon>metagenomes</taxon>
        <taxon>ecological metagenomes</taxon>
    </lineage>
</organism>